<evidence type="ECO:0000256" key="2">
    <source>
        <dbReference type="ARBA" id="ARBA00022723"/>
    </source>
</evidence>
<reference evidence="13 14" key="1">
    <citation type="submission" date="2019-12" db="EMBL/GenBank/DDBJ databases">
        <title>Maritimibacter sp. nov. sp. isolated from sea sand.</title>
        <authorList>
            <person name="Kim J."/>
            <person name="Jeong S.E."/>
            <person name="Jung H.S."/>
            <person name="Jeon C.O."/>
        </authorList>
    </citation>
    <scope>NUCLEOTIDE SEQUENCE [LARGE SCALE GENOMIC DNA]</scope>
    <source>
        <strain evidence="13 14">DP07</strain>
    </source>
</reference>
<evidence type="ECO:0000256" key="7">
    <source>
        <dbReference type="PIRSR" id="PIRSR000099-1"/>
    </source>
</evidence>
<keyword evidence="2 10" id="KW-0479">Metal-binding</keyword>
<organism evidence="13 14">
    <name type="scientific">Maritimibacter harenae</name>
    <dbReference type="NCBI Taxonomy" id="2606218"/>
    <lineage>
        <taxon>Bacteria</taxon>
        <taxon>Pseudomonadati</taxon>
        <taxon>Pseudomonadota</taxon>
        <taxon>Alphaproteobacteria</taxon>
        <taxon>Rhodobacterales</taxon>
        <taxon>Roseobacteraceae</taxon>
        <taxon>Maritimibacter</taxon>
    </lineage>
</organism>
<keyword evidence="4 6" id="KW-0560">Oxidoreductase</keyword>
<evidence type="ECO:0000256" key="1">
    <source>
        <dbReference type="ARBA" id="ARBA00010178"/>
    </source>
</evidence>
<dbReference type="PANTHER" id="PTHR21256:SF14">
    <property type="entry name" value="HISTIDINOL DEHYDROGENASE"/>
    <property type="match status" value="1"/>
</dbReference>
<feature type="binding site" evidence="8">
    <location>
        <position position="183"/>
    </location>
    <ligand>
        <name>NAD(+)</name>
        <dbReference type="ChEBI" id="CHEBI:57540"/>
    </ligand>
</feature>
<dbReference type="GO" id="GO:0046872">
    <property type="term" value="F:metal ion binding"/>
    <property type="evidence" value="ECO:0007669"/>
    <property type="project" value="UniProtKB-KW"/>
</dbReference>
<proteinExistence type="inferred from homology"/>
<feature type="binding site" evidence="10">
    <location>
        <position position="251"/>
    </location>
    <ligand>
        <name>Zn(2+)</name>
        <dbReference type="ChEBI" id="CHEBI:29105"/>
    </ligand>
</feature>
<feature type="binding site" evidence="9">
    <location>
        <position position="254"/>
    </location>
    <ligand>
        <name>substrate</name>
    </ligand>
</feature>
<dbReference type="GO" id="GO:0004399">
    <property type="term" value="F:histidinol dehydrogenase activity"/>
    <property type="evidence" value="ECO:0007669"/>
    <property type="project" value="InterPro"/>
</dbReference>
<sequence length="448" mass="48102">MSITYLKKGKPEAERAEDDQKTRAIVEGTLKDIETRGDAAVRELSEKFDDYSPESFRLSQDEIDALIGELSEQELADIRFAQEQVVEFAKAQRASMTDIEVETRPGVILGHKNIPVQSVGCYVPGGKFPMVASAHMSVATAKVAGVPRIVACTPPWQGRPNPAVVAAMHLGGADEIYVLGGIQAVGAMAIGTETIDPVHMLVGPGNAFVAEAKRQLFGRVGIDLFAGPTETMVIADDTVDAELCATDLLGQAEHGYNSPAVLLTNSRKLGEATLDEIDRLLKILPTADTAGVSWADYGEVILCDSYDEMLAVADDIASEHVQVMTDRDDWFLENMTCYGALFLGPRTNVANGDKVIGTNHTLPTKKAGRYTGGLWVGKFLKTHSYQKVTTDAAAAEIGEIGSRLCMLEGFVGHAEQCNVRVRRYGGRNVPYGTGAEPTGAPATDRKTG</sequence>
<dbReference type="GO" id="GO:0005829">
    <property type="term" value="C:cytosol"/>
    <property type="evidence" value="ECO:0007669"/>
    <property type="project" value="TreeGrafter"/>
</dbReference>
<feature type="binding site" evidence="9">
    <location>
        <position position="320"/>
    </location>
    <ligand>
        <name>substrate</name>
    </ligand>
</feature>
<feature type="region of interest" description="Disordered" evidence="12">
    <location>
        <begin position="1"/>
        <end position="23"/>
    </location>
</feature>
<evidence type="ECO:0000256" key="11">
    <source>
        <dbReference type="RuleBase" id="RU004175"/>
    </source>
</evidence>
<dbReference type="PIRSF" id="PIRSF000099">
    <property type="entry name" value="Histidinol_dh"/>
    <property type="match status" value="1"/>
</dbReference>
<feature type="binding site" evidence="9">
    <location>
        <position position="251"/>
    </location>
    <ligand>
        <name>substrate</name>
    </ligand>
</feature>
<dbReference type="FunFam" id="3.40.50.1980:FF:000001">
    <property type="entry name" value="Histidinol dehydrogenase"/>
    <property type="match status" value="1"/>
</dbReference>
<dbReference type="Gene3D" id="3.40.50.1980">
    <property type="entry name" value="Nitrogenase molybdenum iron protein domain"/>
    <property type="match status" value="2"/>
</dbReference>
<evidence type="ECO:0000256" key="3">
    <source>
        <dbReference type="ARBA" id="ARBA00022833"/>
    </source>
</evidence>
<dbReference type="InterPro" id="IPR001692">
    <property type="entry name" value="Histidinol_DH_CS"/>
</dbReference>
<gene>
    <name evidence="13" type="primary">hisD</name>
    <name evidence="13" type="ORF">GQE99_16145</name>
</gene>
<dbReference type="Proteomes" id="UP000467322">
    <property type="component" value="Unassembled WGS sequence"/>
</dbReference>
<dbReference type="InterPro" id="IPR012131">
    <property type="entry name" value="Hstdl_DH"/>
</dbReference>
<feature type="active site" description="Proton acceptor" evidence="7">
    <location>
        <position position="320"/>
    </location>
</feature>
<dbReference type="InterPro" id="IPR016161">
    <property type="entry name" value="Ald_DH/histidinol_DH"/>
</dbReference>
<feature type="compositionally biased region" description="Basic and acidic residues" evidence="12">
    <location>
        <begin position="9"/>
        <end position="23"/>
    </location>
</feature>
<feature type="binding site" evidence="8">
    <location>
        <position position="206"/>
    </location>
    <ligand>
        <name>NAD(+)</name>
        <dbReference type="ChEBI" id="CHEBI:57540"/>
    </ligand>
</feature>
<feature type="binding site" evidence="8">
    <location>
        <position position="122"/>
    </location>
    <ligand>
        <name>NAD(+)</name>
        <dbReference type="ChEBI" id="CHEBI:57540"/>
    </ligand>
</feature>
<evidence type="ECO:0000313" key="14">
    <source>
        <dbReference type="Proteomes" id="UP000467322"/>
    </source>
</evidence>
<keyword evidence="14" id="KW-1185">Reference proteome</keyword>
<evidence type="ECO:0000256" key="8">
    <source>
        <dbReference type="PIRSR" id="PIRSR000099-2"/>
    </source>
</evidence>
<name>A0A845M5Q9_9RHOB</name>
<dbReference type="NCBIfam" id="TIGR00069">
    <property type="entry name" value="hisD"/>
    <property type="match status" value="1"/>
</dbReference>
<dbReference type="EMBL" id="WTUX01000019">
    <property type="protein sequence ID" value="MZR14552.1"/>
    <property type="molecule type" value="Genomic_DNA"/>
</dbReference>
<dbReference type="RefSeq" id="WP_161352665.1">
    <property type="nucleotide sequence ID" value="NZ_WTUX01000019.1"/>
</dbReference>
<dbReference type="GO" id="GO:0000105">
    <property type="term" value="P:L-histidine biosynthetic process"/>
    <property type="evidence" value="ECO:0007669"/>
    <property type="project" value="InterPro"/>
</dbReference>
<dbReference type="InterPro" id="IPR022695">
    <property type="entry name" value="Histidinol_DH_monofunct"/>
</dbReference>
<evidence type="ECO:0000256" key="4">
    <source>
        <dbReference type="ARBA" id="ARBA00023002"/>
    </source>
</evidence>
<comment type="cofactor">
    <cofactor evidence="10">
        <name>Zn(2+)</name>
        <dbReference type="ChEBI" id="CHEBI:29105"/>
    </cofactor>
    <text evidence="10">Binds 1 zinc ion per subunit.</text>
</comment>
<keyword evidence="3 10" id="KW-0862">Zinc</keyword>
<evidence type="ECO:0000256" key="12">
    <source>
        <dbReference type="SAM" id="MobiDB-lite"/>
    </source>
</evidence>
<feature type="active site" description="Proton acceptor" evidence="7">
    <location>
        <position position="319"/>
    </location>
</feature>
<accession>A0A845M5Q9</accession>
<dbReference type="FunFam" id="3.40.50.1980:FF:000026">
    <property type="entry name" value="Histidinol dehydrogenase"/>
    <property type="match status" value="1"/>
</dbReference>
<evidence type="ECO:0000256" key="9">
    <source>
        <dbReference type="PIRSR" id="PIRSR000099-3"/>
    </source>
</evidence>
<dbReference type="PRINTS" id="PR00083">
    <property type="entry name" value="HOLDHDRGNASE"/>
</dbReference>
<feature type="binding site" evidence="10">
    <location>
        <position position="254"/>
    </location>
    <ligand>
        <name>Zn(2+)</name>
        <dbReference type="ChEBI" id="CHEBI:29105"/>
    </ligand>
</feature>
<dbReference type="SUPFAM" id="SSF53720">
    <property type="entry name" value="ALDH-like"/>
    <property type="match status" value="1"/>
</dbReference>
<feature type="binding site" evidence="9">
    <location>
        <position position="413"/>
    </location>
    <ligand>
        <name>substrate</name>
    </ligand>
</feature>
<protein>
    <recommendedName>
        <fullName evidence="5">Histidinol dehydrogenase homolog</fullName>
    </recommendedName>
</protein>
<evidence type="ECO:0000313" key="13">
    <source>
        <dbReference type="EMBL" id="MZR14552.1"/>
    </source>
</evidence>
<dbReference type="AlphaFoldDB" id="A0A845M5Q9"/>
<comment type="caution">
    <text evidence="13">The sequence shown here is derived from an EMBL/GenBank/DDBJ whole genome shotgun (WGS) entry which is preliminary data.</text>
</comment>
<evidence type="ECO:0000256" key="10">
    <source>
        <dbReference type="PIRSR" id="PIRSR000099-4"/>
    </source>
</evidence>
<feature type="binding site" evidence="9">
    <location>
        <position position="229"/>
    </location>
    <ligand>
        <name>substrate</name>
    </ligand>
</feature>
<evidence type="ECO:0000256" key="5">
    <source>
        <dbReference type="ARBA" id="ARBA00072814"/>
    </source>
</evidence>
<dbReference type="CDD" id="cd06572">
    <property type="entry name" value="Histidinol_dh"/>
    <property type="match status" value="1"/>
</dbReference>
<dbReference type="Gene3D" id="1.20.5.1300">
    <property type="match status" value="1"/>
</dbReference>
<feature type="binding site" evidence="10">
    <location>
        <position position="353"/>
    </location>
    <ligand>
        <name>Zn(2+)</name>
        <dbReference type="ChEBI" id="CHEBI:29105"/>
    </ligand>
</feature>
<feature type="binding site" evidence="9">
    <location>
        <position position="408"/>
    </location>
    <ligand>
        <name>substrate</name>
    </ligand>
</feature>
<feature type="binding site" evidence="10">
    <location>
        <position position="413"/>
    </location>
    <ligand>
        <name>Zn(2+)</name>
        <dbReference type="ChEBI" id="CHEBI:29105"/>
    </ligand>
</feature>
<feature type="binding site" evidence="9">
    <location>
        <position position="353"/>
    </location>
    <ligand>
        <name>substrate</name>
    </ligand>
</feature>
<dbReference type="PANTHER" id="PTHR21256">
    <property type="entry name" value="HISTIDINOL DEHYDROGENASE HDH"/>
    <property type="match status" value="1"/>
</dbReference>
<dbReference type="Pfam" id="PF00815">
    <property type="entry name" value="Histidinol_dh"/>
    <property type="match status" value="1"/>
</dbReference>
<keyword evidence="8" id="KW-0520">NAD</keyword>
<dbReference type="GO" id="GO:0051287">
    <property type="term" value="F:NAD binding"/>
    <property type="evidence" value="ECO:0007669"/>
    <property type="project" value="InterPro"/>
</dbReference>
<dbReference type="PROSITE" id="PS00611">
    <property type="entry name" value="HISOL_DEHYDROGENASE"/>
    <property type="match status" value="1"/>
</dbReference>
<comment type="similarity">
    <text evidence="1 6 11">Belongs to the histidinol dehydrogenase family.</text>
</comment>
<evidence type="ECO:0000256" key="6">
    <source>
        <dbReference type="PIRNR" id="PIRNR000099"/>
    </source>
</evidence>